<organism evidence="7 8">
    <name type="scientific">Trichomonas vaginalis (strain ATCC PRA-98 / G3)</name>
    <dbReference type="NCBI Taxonomy" id="412133"/>
    <lineage>
        <taxon>Eukaryota</taxon>
        <taxon>Metamonada</taxon>
        <taxon>Parabasalia</taxon>
        <taxon>Trichomonadida</taxon>
        <taxon>Trichomonadidae</taxon>
        <taxon>Trichomonas</taxon>
    </lineage>
</organism>
<dbReference type="RefSeq" id="XP_001309255.1">
    <property type="nucleotide sequence ID" value="XM_001309254.1"/>
</dbReference>
<keyword evidence="4 6" id="KW-1133">Transmembrane helix</keyword>
<dbReference type="InterPro" id="IPR036259">
    <property type="entry name" value="MFS_trans_sf"/>
</dbReference>
<comment type="similarity">
    <text evidence="2 6">Belongs to the battenin family.</text>
</comment>
<feature type="transmembrane region" description="Helical" evidence="6">
    <location>
        <begin position="357"/>
        <end position="377"/>
    </location>
</feature>
<gene>
    <name evidence="7" type="ORF">TVAG_148270</name>
</gene>
<dbReference type="FunCoup" id="A2FFJ5">
    <property type="interactions" value="89"/>
</dbReference>
<feature type="transmembrane region" description="Helical" evidence="6">
    <location>
        <begin position="50"/>
        <end position="68"/>
    </location>
</feature>
<evidence type="ECO:0000256" key="1">
    <source>
        <dbReference type="ARBA" id="ARBA00004127"/>
    </source>
</evidence>
<dbReference type="STRING" id="5722.A2FFJ5"/>
<dbReference type="InParanoid" id="A2FFJ5"/>
<dbReference type="VEuPathDB" id="TrichDB:TVAGG3_0799220"/>
<keyword evidence="8" id="KW-1185">Reference proteome</keyword>
<feature type="transmembrane region" description="Helical" evidence="6">
    <location>
        <begin position="163"/>
        <end position="187"/>
    </location>
</feature>
<feature type="transmembrane region" description="Helical" evidence="6">
    <location>
        <begin position="88"/>
        <end position="115"/>
    </location>
</feature>
<evidence type="ECO:0000256" key="3">
    <source>
        <dbReference type="ARBA" id="ARBA00022692"/>
    </source>
</evidence>
<evidence type="ECO:0000256" key="2">
    <source>
        <dbReference type="ARBA" id="ARBA00007467"/>
    </source>
</evidence>
<evidence type="ECO:0000256" key="6">
    <source>
        <dbReference type="RuleBase" id="RU361113"/>
    </source>
</evidence>
<dbReference type="Pfam" id="PF02487">
    <property type="entry name" value="CLN3"/>
    <property type="match status" value="1"/>
</dbReference>
<evidence type="ECO:0000256" key="5">
    <source>
        <dbReference type="ARBA" id="ARBA00023136"/>
    </source>
</evidence>
<dbReference type="GO" id="GO:0005773">
    <property type="term" value="C:vacuole"/>
    <property type="evidence" value="ECO:0007669"/>
    <property type="project" value="UniProtKB-ARBA"/>
</dbReference>
<dbReference type="VEuPathDB" id="TrichDB:TVAG_148270"/>
<dbReference type="GO" id="GO:0016020">
    <property type="term" value="C:membrane"/>
    <property type="evidence" value="ECO:0007669"/>
    <property type="project" value="UniProtKB-UniRule"/>
</dbReference>
<feature type="transmembrane region" description="Helical" evidence="6">
    <location>
        <begin position="229"/>
        <end position="251"/>
    </location>
</feature>
<feature type="transmembrane region" description="Helical" evidence="6">
    <location>
        <begin position="317"/>
        <end position="336"/>
    </location>
</feature>
<dbReference type="SUPFAM" id="SSF103473">
    <property type="entry name" value="MFS general substrate transporter"/>
    <property type="match status" value="1"/>
</dbReference>
<comment type="subcellular location">
    <subcellularLocation>
        <location evidence="1">Endomembrane system</location>
        <topology evidence="1">Multi-pass membrane protein</topology>
    </subcellularLocation>
</comment>
<dbReference type="PRINTS" id="PR01315">
    <property type="entry name" value="BATTENIN"/>
</dbReference>
<reference evidence="7" key="2">
    <citation type="journal article" date="2007" name="Science">
        <title>Draft genome sequence of the sexually transmitted pathogen Trichomonas vaginalis.</title>
        <authorList>
            <person name="Carlton J.M."/>
            <person name="Hirt R.P."/>
            <person name="Silva J.C."/>
            <person name="Delcher A.L."/>
            <person name="Schatz M."/>
            <person name="Zhao Q."/>
            <person name="Wortman J.R."/>
            <person name="Bidwell S.L."/>
            <person name="Alsmark U.C.M."/>
            <person name="Besteiro S."/>
            <person name="Sicheritz-Ponten T."/>
            <person name="Noel C.J."/>
            <person name="Dacks J.B."/>
            <person name="Foster P.G."/>
            <person name="Simillion C."/>
            <person name="Van de Peer Y."/>
            <person name="Miranda-Saavedra D."/>
            <person name="Barton G.J."/>
            <person name="Westrop G.D."/>
            <person name="Mueller S."/>
            <person name="Dessi D."/>
            <person name="Fiori P.L."/>
            <person name="Ren Q."/>
            <person name="Paulsen I."/>
            <person name="Zhang H."/>
            <person name="Bastida-Corcuera F.D."/>
            <person name="Simoes-Barbosa A."/>
            <person name="Brown M.T."/>
            <person name="Hayes R.D."/>
            <person name="Mukherjee M."/>
            <person name="Okumura C.Y."/>
            <person name="Schneider R."/>
            <person name="Smith A.J."/>
            <person name="Vanacova S."/>
            <person name="Villalvazo M."/>
            <person name="Haas B.J."/>
            <person name="Pertea M."/>
            <person name="Feldblyum T.V."/>
            <person name="Utterback T.R."/>
            <person name="Shu C.L."/>
            <person name="Osoegawa K."/>
            <person name="de Jong P.J."/>
            <person name="Hrdy I."/>
            <person name="Horvathova L."/>
            <person name="Zubacova Z."/>
            <person name="Dolezal P."/>
            <person name="Malik S.B."/>
            <person name="Logsdon J.M. Jr."/>
            <person name="Henze K."/>
            <person name="Gupta A."/>
            <person name="Wang C.C."/>
            <person name="Dunne R.L."/>
            <person name="Upcroft J.A."/>
            <person name="Upcroft P."/>
            <person name="White O."/>
            <person name="Salzberg S.L."/>
            <person name="Tang P."/>
            <person name="Chiu C.-H."/>
            <person name="Lee Y.-S."/>
            <person name="Embley T.M."/>
            <person name="Coombs G.H."/>
            <person name="Mottram J.C."/>
            <person name="Tachezy J."/>
            <person name="Fraser-Liggett C.M."/>
            <person name="Johnson P.J."/>
        </authorList>
    </citation>
    <scope>NUCLEOTIDE SEQUENCE [LARGE SCALE GENOMIC DNA]</scope>
    <source>
        <strain evidence="7">G3</strain>
    </source>
</reference>
<dbReference type="OrthoDB" id="5965864at2759"/>
<feature type="transmembrane region" description="Helical" evidence="6">
    <location>
        <begin position="20"/>
        <end position="38"/>
    </location>
</feature>
<keyword evidence="3 6" id="KW-0812">Transmembrane</keyword>
<dbReference type="Proteomes" id="UP000001542">
    <property type="component" value="Unassembled WGS sequence"/>
</dbReference>
<keyword evidence="5 6" id="KW-0472">Membrane</keyword>
<proteinExistence type="inferred from homology"/>
<sequence length="389" mass="44215">MPENPQTYGLNVRKRDKVAMFLLGSINNLPYVIGIASANRIVGQYKEPTYLGLSLAANTLSGLFARFINTWLASINVPYEVNFSINAAAMLAGLLGCAFSKVLWLSLICVFLFGFSSSFGESVLLCYITIRKKQNLLTSWSSGTGMAGILGAGYSLLCASISFNYMWSFIAVTPIVFIYIYCFFGIIRRSPEETINQEALLNNNLINSEEEKRRNESVSCFNFKILKPVWWFMFNCGAVYFLEYVIQSLYVHCSQNPKSTPKTYLYALLNLMYQIGVFISRSSLALFKFPWVGLLTLGQAVFFAVWATQPYFYWMKLWMMIIFMICVGLFGGCSYVNSFHLIMTNDQLTTKEKEMVTSWNAFFISLFIVFSAIFTFVSEQTYMKSKVPP</sequence>
<dbReference type="GO" id="GO:0012505">
    <property type="term" value="C:endomembrane system"/>
    <property type="evidence" value="ECO:0007669"/>
    <property type="project" value="UniProtKB-SubCell"/>
</dbReference>
<dbReference type="FunFam" id="1.20.1250.20:FF:000982">
    <property type="entry name" value="CLN3 protein"/>
    <property type="match status" value="1"/>
</dbReference>
<dbReference type="InterPro" id="IPR003492">
    <property type="entry name" value="Battenin_disease_Cln3"/>
</dbReference>
<evidence type="ECO:0000313" key="8">
    <source>
        <dbReference type="Proteomes" id="UP000001542"/>
    </source>
</evidence>
<evidence type="ECO:0000313" key="7">
    <source>
        <dbReference type="EMBL" id="EAX96325.1"/>
    </source>
</evidence>
<dbReference type="eggNOG" id="KOG3880">
    <property type="taxonomic scope" value="Eukaryota"/>
</dbReference>
<dbReference type="PANTHER" id="PTHR10981">
    <property type="entry name" value="BATTENIN"/>
    <property type="match status" value="1"/>
</dbReference>
<dbReference type="Gene3D" id="1.20.1250.20">
    <property type="entry name" value="MFS general substrate transporter like domains"/>
    <property type="match status" value="1"/>
</dbReference>
<dbReference type="OMA" id="ATILYCE"/>
<feature type="transmembrane region" description="Helical" evidence="6">
    <location>
        <begin position="291"/>
        <end position="311"/>
    </location>
</feature>
<evidence type="ECO:0000256" key="4">
    <source>
        <dbReference type="ARBA" id="ARBA00022989"/>
    </source>
</evidence>
<dbReference type="PANTHER" id="PTHR10981:SF7">
    <property type="entry name" value="BATTENIN"/>
    <property type="match status" value="1"/>
</dbReference>
<protein>
    <submittedName>
        <fullName evidence="7">CLN3 protein</fullName>
    </submittedName>
</protein>
<dbReference type="AlphaFoldDB" id="A2FFJ5"/>
<feature type="transmembrane region" description="Helical" evidence="6">
    <location>
        <begin position="136"/>
        <end position="157"/>
    </location>
</feature>
<accession>A2FFJ5</accession>
<feature type="transmembrane region" description="Helical" evidence="6">
    <location>
        <begin position="263"/>
        <end position="279"/>
    </location>
</feature>
<dbReference type="EMBL" id="DS113764">
    <property type="protein sequence ID" value="EAX96325.1"/>
    <property type="molecule type" value="Genomic_DNA"/>
</dbReference>
<name>A2FFJ5_TRIV3</name>
<dbReference type="SMR" id="A2FFJ5"/>
<reference evidence="7" key="1">
    <citation type="submission" date="2006-10" db="EMBL/GenBank/DDBJ databases">
        <authorList>
            <person name="Amadeo P."/>
            <person name="Zhao Q."/>
            <person name="Wortman J."/>
            <person name="Fraser-Liggett C."/>
            <person name="Carlton J."/>
        </authorList>
    </citation>
    <scope>NUCLEOTIDE SEQUENCE</scope>
    <source>
        <strain evidence="7">G3</strain>
    </source>
</reference>
<dbReference type="KEGG" id="tva:4754095"/>